<dbReference type="RefSeq" id="WP_267905573.1">
    <property type="nucleotide sequence ID" value="NZ_BMYV01000002.1"/>
</dbReference>
<protein>
    <submittedName>
        <fullName evidence="3">Uncharacterized protein</fullName>
    </submittedName>
</protein>
<keyword evidence="2" id="KW-1133">Transmembrane helix</keyword>
<keyword evidence="2" id="KW-0472">Membrane</keyword>
<dbReference type="AlphaFoldDB" id="A0A918KRA4"/>
<accession>A0A918KRA4</accession>
<comment type="caution">
    <text evidence="3">The sequence shown here is derived from an EMBL/GenBank/DDBJ whole genome shotgun (WGS) entry which is preliminary data.</text>
</comment>
<feature type="region of interest" description="Disordered" evidence="1">
    <location>
        <begin position="1"/>
        <end position="20"/>
    </location>
</feature>
<dbReference type="Proteomes" id="UP000600865">
    <property type="component" value="Unassembled WGS sequence"/>
</dbReference>
<sequence length="43" mass="4590">MVDNHAARTAEQSPADAKKRSWVSKLAILIVFVGVVAALVLLT</sequence>
<dbReference type="EMBL" id="BMYV01000002">
    <property type="protein sequence ID" value="GGX71580.1"/>
    <property type="molecule type" value="Genomic_DNA"/>
</dbReference>
<gene>
    <name evidence="3" type="ORF">GCM10011309_22230</name>
</gene>
<keyword evidence="4" id="KW-1185">Reference proteome</keyword>
<name>A0A918KRA4_9PROT</name>
<reference evidence="3 4" key="1">
    <citation type="journal article" date="2014" name="Int. J. Syst. Evol. Microbiol.">
        <title>Complete genome sequence of Corynebacterium casei LMG S-19264T (=DSM 44701T), isolated from a smear-ripened cheese.</title>
        <authorList>
            <consortium name="US DOE Joint Genome Institute (JGI-PGF)"/>
            <person name="Walter F."/>
            <person name="Albersmeier A."/>
            <person name="Kalinowski J."/>
            <person name="Ruckert C."/>
        </authorList>
    </citation>
    <scope>NUCLEOTIDE SEQUENCE [LARGE SCALE GENOMIC DNA]</scope>
    <source>
        <strain evidence="3 4">KCTC 23968</strain>
    </source>
</reference>
<evidence type="ECO:0000313" key="3">
    <source>
        <dbReference type="EMBL" id="GGX71580.1"/>
    </source>
</evidence>
<proteinExistence type="predicted"/>
<organism evidence="3 4">
    <name type="scientific">Litorimonas cladophorae</name>
    <dbReference type="NCBI Taxonomy" id="1220491"/>
    <lineage>
        <taxon>Bacteria</taxon>
        <taxon>Pseudomonadati</taxon>
        <taxon>Pseudomonadota</taxon>
        <taxon>Alphaproteobacteria</taxon>
        <taxon>Maricaulales</taxon>
        <taxon>Robiginitomaculaceae</taxon>
    </lineage>
</organism>
<feature type="transmembrane region" description="Helical" evidence="2">
    <location>
        <begin position="22"/>
        <end position="42"/>
    </location>
</feature>
<evidence type="ECO:0000313" key="4">
    <source>
        <dbReference type="Proteomes" id="UP000600865"/>
    </source>
</evidence>
<evidence type="ECO:0000256" key="1">
    <source>
        <dbReference type="SAM" id="MobiDB-lite"/>
    </source>
</evidence>
<keyword evidence="2" id="KW-0812">Transmembrane</keyword>
<evidence type="ECO:0000256" key="2">
    <source>
        <dbReference type="SAM" id="Phobius"/>
    </source>
</evidence>